<dbReference type="InterPro" id="IPR011990">
    <property type="entry name" value="TPR-like_helical_dom_sf"/>
</dbReference>
<dbReference type="InterPro" id="IPR052724">
    <property type="entry name" value="GT117_domain-containing"/>
</dbReference>
<keyword evidence="3" id="KW-1185">Reference proteome</keyword>
<dbReference type="RefSeq" id="WP_240826502.1">
    <property type="nucleotide sequence ID" value="NZ_JAKWBL010000001.1"/>
</dbReference>
<feature type="transmembrane region" description="Helical" evidence="1">
    <location>
        <begin position="192"/>
        <end position="209"/>
    </location>
</feature>
<keyword evidence="1" id="KW-0472">Membrane</keyword>
<keyword evidence="1" id="KW-0812">Transmembrane</keyword>
<evidence type="ECO:0000256" key="1">
    <source>
        <dbReference type="SAM" id="Phobius"/>
    </source>
</evidence>
<dbReference type="Gene3D" id="1.25.40.10">
    <property type="entry name" value="Tetratricopeptide repeat domain"/>
    <property type="match status" value="1"/>
</dbReference>
<proteinExistence type="predicted"/>
<feature type="transmembrane region" description="Helical" evidence="1">
    <location>
        <begin position="305"/>
        <end position="327"/>
    </location>
</feature>
<dbReference type="PANTHER" id="PTHR16214:SF3">
    <property type="entry name" value="TRANSMEMBRANE PROTEIN 260"/>
    <property type="match status" value="1"/>
</dbReference>
<evidence type="ECO:0000313" key="2">
    <source>
        <dbReference type="EMBL" id="MCH5597092.1"/>
    </source>
</evidence>
<accession>A0ABS9SFF0</accession>
<comment type="caution">
    <text evidence="2">The sequence shown here is derived from an EMBL/GenBank/DDBJ whole genome shotgun (WGS) entry which is preliminary data.</text>
</comment>
<dbReference type="PANTHER" id="PTHR16214">
    <property type="entry name" value="TRANSMEMBRANE PROTEIN 260"/>
    <property type="match status" value="1"/>
</dbReference>
<protein>
    <submittedName>
        <fullName evidence="2">Tetratricopeptide repeat protein</fullName>
    </submittedName>
</protein>
<keyword evidence="1" id="KW-1133">Transmembrane helix</keyword>
<dbReference type="Proteomes" id="UP001202248">
    <property type="component" value="Unassembled WGS sequence"/>
</dbReference>
<organism evidence="2 3">
    <name type="scientific">Niabella ginsengisoli</name>
    <dbReference type="NCBI Taxonomy" id="522298"/>
    <lineage>
        <taxon>Bacteria</taxon>
        <taxon>Pseudomonadati</taxon>
        <taxon>Bacteroidota</taxon>
        <taxon>Chitinophagia</taxon>
        <taxon>Chitinophagales</taxon>
        <taxon>Chitinophagaceae</taxon>
        <taxon>Niabella</taxon>
    </lineage>
</organism>
<gene>
    <name evidence="2" type="ORF">MKP09_03765</name>
</gene>
<feature type="transmembrane region" description="Helical" evidence="1">
    <location>
        <begin position="281"/>
        <end position="299"/>
    </location>
</feature>
<name>A0ABS9SFF0_9BACT</name>
<feature type="transmembrane region" description="Helical" evidence="1">
    <location>
        <begin position="216"/>
        <end position="233"/>
    </location>
</feature>
<evidence type="ECO:0000313" key="3">
    <source>
        <dbReference type="Proteomes" id="UP001202248"/>
    </source>
</evidence>
<sequence>MNNVDNPINLVYYLGREQYGSAPLIYGPHFAAEYKDDDGDGMIDMKTGEMKYVKGKDRYIATGRDREPLYQSSDMQLFPRVWDRSNDQNHAQFYADWLSLEQNRDPNTGQVVSYGAPSYADNINWFFSYQTDFLFMRYFMWNYAGRQNDLQGRGNKRDGNWISGIGLIDTPRLGDQSKMPESLKENKAHNTLFMLPIILGILGLVFQLFRNKNDFIVTFILFFFMGEALVLYLNAPGPMPRERDYVFVGAMYVFAIWIGLSVLAFVRLALEKTDKDLFKKVLIYGATFTFLVTIISSLTGSGSGAIMASLAAAVLFVVVVAAVTYIIKAVSSNGTNFKMAGITASVLCLLVPVLMAQQEWNDHDRSQKTVAPDLAKDYLESCAPNAILFTFGDNDTYPLWYAQEVEGIRKDIRIINTSLLGIDWYINQLRYKINDAPGVDVIWTPEQIEGANRQYIRIGQTQQMQNLDANAFYPLYDIMKDYLGQKVTDEDGNDVGPNTMPFSKFFVPVDKQLVIKNGTVTPTDSVLSQLAFEIPASAVTRDQLMMLNIIATNKWQRPIYFTAPYGQLGFGQHLRKDGLTYRLVPVVTKNPEQNWVTDQAMKAMRMGGSSIKANNLNAMSENLKKFEFGGANKKGVYFDETNRQSLLNIRAIFAEAAGNLADAGKTEEAIKLLNKEAAGIDPENLPYGMTSYFSQHNQTGIMLAEAYYKAGQLDKARKVAEGVRKDINSQKNYYSSLKTEKPNYYASMENESIINEIMGEVLNAVEQQYDPLKKAAKNPAQEITPEALLKAADSVGITVADSTK</sequence>
<reference evidence="2 3" key="1">
    <citation type="submission" date="2022-02" db="EMBL/GenBank/DDBJ databases">
        <authorList>
            <person name="Min J."/>
        </authorList>
    </citation>
    <scope>NUCLEOTIDE SEQUENCE [LARGE SCALE GENOMIC DNA]</scope>
    <source>
        <strain evidence="2 3">GR10-1</strain>
    </source>
</reference>
<dbReference type="EMBL" id="JAKWBL010000001">
    <property type="protein sequence ID" value="MCH5597092.1"/>
    <property type="molecule type" value="Genomic_DNA"/>
</dbReference>
<feature type="transmembrane region" description="Helical" evidence="1">
    <location>
        <begin position="339"/>
        <end position="356"/>
    </location>
</feature>
<feature type="transmembrane region" description="Helical" evidence="1">
    <location>
        <begin position="245"/>
        <end position="269"/>
    </location>
</feature>